<feature type="domain" description="Transposase Helix-turn-helix" evidence="2">
    <location>
        <begin position="31"/>
        <end position="82"/>
    </location>
</feature>
<feature type="compositionally biased region" description="Polar residues" evidence="1">
    <location>
        <begin position="101"/>
        <end position="111"/>
    </location>
</feature>
<gene>
    <name evidence="3" type="ORF">FHR34_007291</name>
</gene>
<evidence type="ECO:0000259" key="2">
    <source>
        <dbReference type="Pfam" id="PF13613"/>
    </source>
</evidence>
<evidence type="ECO:0000313" key="4">
    <source>
        <dbReference type="Proteomes" id="UP000540506"/>
    </source>
</evidence>
<accession>A0A7W7RB97</accession>
<keyword evidence="4" id="KW-1185">Reference proteome</keyword>
<comment type="caution">
    <text evidence="3">The sequence shown here is derived from an EMBL/GenBank/DDBJ whole genome shotgun (WGS) entry which is preliminary data.</text>
</comment>
<reference evidence="3 4" key="1">
    <citation type="submission" date="2020-08" db="EMBL/GenBank/DDBJ databases">
        <title>Sequencing the genomes of 1000 actinobacteria strains.</title>
        <authorList>
            <person name="Klenk H.-P."/>
        </authorList>
    </citation>
    <scope>NUCLEOTIDE SEQUENCE [LARGE SCALE GENOMIC DNA]</scope>
    <source>
        <strain evidence="3 4">DSM 41654</strain>
    </source>
</reference>
<organism evidence="3 4">
    <name type="scientific">Kitasatospora kifunensis</name>
    <name type="common">Streptomyces kifunensis</name>
    <dbReference type="NCBI Taxonomy" id="58351"/>
    <lineage>
        <taxon>Bacteria</taxon>
        <taxon>Bacillati</taxon>
        <taxon>Actinomycetota</taxon>
        <taxon>Actinomycetes</taxon>
        <taxon>Kitasatosporales</taxon>
        <taxon>Streptomycetaceae</taxon>
        <taxon>Kitasatospora</taxon>
    </lineage>
</organism>
<protein>
    <recommendedName>
        <fullName evidence="2">Transposase Helix-turn-helix domain-containing protein</fullName>
    </recommendedName>
</protein>
<dbReference type="InterPro" id="IPR027805">
    <property type="entry name" value="Transposase_HTH_dom"/>
</dbReference>
<dbReference type="AlphaFoldDB" id="A0A7W7RB97"/>
<dbReference type="Proteomes" id="UP000540506">
    <property type="component" value="Unassembled WGS sequence"/>
</dbReference>
<evidence type="ECO:0000256" key="1">
    <source>
        <dbReference type="SAM" id="MobiDB-lite"/>
    </source>
</evidence>
<feature type="region of interest" description="Disordered" evidence="1">
    <location>
        <begin position="95"/>
        <end position="117"/>
    </location>
</feature>
<proteinExistence type="predicted"/>
<evidence type="ECO:0000313" key="3">
    <source>
        <dbReference type="EMBL" id="MBB4928196.1"/>
    </source>
</evidence>
<dbReference type="Pfam" id="PF13613">
    <property type="entry name" value="HTH_Tnp_4"/>
    <property type="match status" value="1"/>
</dbReference>
<dbReference type="EMBL" id="JACHJV010000002">
    <property type="protein sequence ID" value="MBB4928196.1"/>
    <property type="molecule type" value="Genomic_DNA"/>
</dbReference>
<sequence>MVTYPAALDLSHVLVEWVTMLIVTREGDRRCKLRPSQRALVALVYLRKHDTLAQIAAGLRISVGTAHAYVHQVVDLLARRAPGLTRAHTRLRYPSNAAWPHSSTGESSTTPAAARAG</sequence>
<name>A0A7W7RB97_KITKI</name>